<dbReference type="GO" id="GO:0004190">
    <property type="term" value="F:aspartic-type endopeptidase activity"/>
    <property type="evidence" value="ECO:0007669"/>
    <property type="project" value="UniProtKB-KW"/>
</dbReference>
<reference evidence="10 11" key="1">
    <citation type="journal article" date="2023" name="PLoS ONE">
        <title>Cytospora paraplurivora sp. nov. isolated from orchards with fruit tree decline syndrome in Ontario, Canada.</title>
        <authorList>
            <person name="Ilyukhin E."/>
            <person name="Nguyen H.D.T."/>
            <person name="Castle A.J."/>
            <person name="Ellouze W."/>
        </authorList>
    </citation>
    <scope>NUCLEOTIDE SEQUENCE [LARGE SCALE GENOMIC DNA]</scope>
    <source>
        <strain evidence="10 11">FDS-564</strain>
    </source>
</reference>
<evidence type="ECO:0000256" key="2">
    <source>
        <dbReference type="ARBA" id="ARBA00022670"/>
    </source>
</evidence>
<keyword evidence="4 7" id="KW-0064">Aspartyl protease</keyword>
<dbReference type="Proteomes" id="UP001320245">
    <property type="component" value="Unassembled WGS sequence"/>
</dbReference>
<dbReference type="InterPro" id="IPR033876">
    <property type="entry name" value="SAP-like"/>
</dbReference>
<dbReference type="InterPro" id="IPR001969">
    <property type="entry name" value="Aspartic_peptidase_AS"/>
</dbReference>
<gene>
    <name evidence="10" type="ORF">SLS53_007036</name>
</gene>
<dbReference type="GO" id="GO:0006508">
    <property type="term" value="P:proteolysis"/>
    <property type="evidence" value="ECO:0007669"/>
    <property type="project" value="UniProtKB-KW"/>
</dbReference>
<dbReference type="AlphaFoldDB" id="A0AAN9YDJ4"/>
<evidence type="ECO:0000313" key="11">
    <source>
        <dbReference type="Proteomes" id="UP001320245"/>
    </source>
</evidence>
<evidence type="ECO:0000256" key="3">
    <source>
        <dbReference type="ARBA" id="ARBA00022729"/>
    </source>
</evidence>
<feature type="chain" id="PRO_5042971417" description="Peptidase A1 domain-containing protein" evidence="8">
    <location>
        <begin position="19"/>
        <end position="433"/>
    </location>
</feature>
<evidence type="ECO:0000256" key="5">
    <source>
        <dbReference type="ARBA" id="ARBA00022801"/>
    </source>
</evidence>
<proteinExistence type="inferred from homology"/>
<keyword evidence="11" id="KW-1185">Reference proteome</keyword>
<protein>
    <recommendedName>
        <fullName evidence="9">Peptidase A1 domain-containing protein</fullName>
    </recommendedName>
</protein>
<evidence type="ECO:0000256" key="6">
    <source>
        <dbReference type="PIRSR" id="PIRSR601461-1"/>
    </source>
</evidence>
<name>A0AAN9YDJ4_9PEZI</name>
<comment type="caution">
    <text evidence="10">The sequence shown here is derived from an EMBL/GenBank/DDBJ whole genome shotgun (WGS) entry which is preliminary data.</text>
</comment>
<evidence type="ECO:0000256" key="4">
    <source>
        <dbReference type="ARBA" id="ARBA00022750"/>
    </source>
</evidence>
<dbReference type="PANTHER" id="PTHR47966:SF65">
    <property type="entry name" value="ASPARTIC-TYPE ENDOPEPTIDASE"/>
    <property type="match status" value="1"/>
</dbReference>
<organism evidence="10 11">
    <name type="scientific">Cytospora paraplurivora</name>
    <dbReference type="NCBI Taxonomy" id="2898453"/>
    <lineage>
        <taxon>Eukaryota</taxon>
        <taxon>Fungi</taxon>
        <taxon>Dikarya</taxon>
        <taxon>Ascomycota</taxon>
        <taxon>Pezizomycotina</taxon>
        <taxon>Sordariomycetes</taxon>
        <taxon>Sordariomycetidae</taxon>
        <taxon>Diaporthales</taxon>
        <taxon>Cytosporaceae</taxon>
        <taxon>Cytospora</taxon>
    </lineage>
</organism>
<keyword evidence="3 8" id="KW-0732">Signal</keyword>
<comment type="similarity">
    <text evidence="1 7">Belongs to the peptidase A1 family.</text>
</comment>
<feature type="domain" description="Peptidase A1" evidence="9">
    <location>
        <begin position="60"/>
        <end position="378"/>
    </location>
</feature>
<dbReference type="EMBL" id="JAJSPL020000033">
    <property type="protein sequence ID" value="KAK7736604.1"/>
    <property type="molecule type" value="Genomic_DNA"/>
</dbReference>
<evidence type="ECO:0000259" key="9">
    <source>
        <dbReference type="PROSITE" id="PS51767"/>
    </source>
</evidence>
<dbReference type="Pfam" id="PF00026">
    <property type="entry name" value="Asp"/>
    <property type="match status" value="1"/>
</dbReference>
<dbReference type="PANTHER" id="PTHR47966">
    <property type="entry name" value="BETA-SITE APP-CLEAVING ENZYME, ISOFORM A-RELATED"/>
    <property type="match status" value="1"/>
</dbReference>
<feature type="signal peptide" evidence="8">
    <location>
        <begin position="1"/>
        <end position="18"/>
    </location>
</feature>
<dbReference type="CDD" id="cd05474">
    <property type="entry name" value="SAP_like"/>
    <property type="match status" value="1"/>
</dbReference>
<sequence>MVPSLFTVGFGLTALATASSLPPSHKNTQVGAPIRSSVTAHRRVSGAEVELTKQQQGRDYTVDLEIGTPPQNITVILDTGSANLWVNPTCGTTTRPAICESYPQYNVTDSSTSEFKGTLGFLSYGTGNATIDWFADTVRIGGLNISKQSFGLAFETYDINHGILGLSPNPIPNSSHYPFVLDNLVEQGLIDSRAFSLDLRDIDSPDGSIIFGGIDTGKYVGSLEKVPILDIADTPDQADRYWINLTAVGITLPSGVSGLVADTEVPVFVDSGTSITELPTNVFESISAAFPGAVYLADTGLYWANCSEGDWSGSVDFVFNNKVISVPYDDFLYRPAELSGLCPLGVQDSGYDGGVLGDTFLRAAYVVFDQDNRHIHLAQAGNCGSNVAAISSGAHAVPSVTGDCTATVSTPVLTSTLTATQAPPTITVPAADD</sequence>
<dbReference type="InterPro" id="IPR021109">
    <property type="entry name" value="Peptidase_aspartic_dom_sf"/>
</dbReference>
<keyword evidence="2 7" id="KW-0645">Protease</keyword>
<keyword evidence="5 7" id="KW-0378">Hydrolase</keyword>
<dbReference type="PROSITE" id="PS00141">
    <property type="entry name" value="ASP_PROTEASE"/>
    <property type="match status" value="1"/>
</dbReference>
<dbReference type="Gene3D" id="2.40.70.10">
    <property type="entry name" value="Acid Proteases"/>
    <property type="match status" value="2"/>
</dbReference>
<dbReference type="PRINTS" id="PR00792">
    <property type="entry name" value="PEPSIN"/>
</dbReference>
<evidence type="ECO:0000256" key="1">
    <source>
        <dbReference type="ARBA" id="ARBA00007447"/>
    </source>
</evidence>
<dbReference type="SUPFAM" id="SSF50630">
    <property type="entry name" value="Acid proteases"/>
    <property type="match status" value="1"/>
</dbReference>
<dbReference type="InterPro" id="IPR001461">
    <property type="entry name" value="Aspartic_peptidase_A1"/>
</dbReference>
<dbReference type="PROSITE" id="PS51767">
    <property type="entry name" value="PEPTIDASE_A1"/>
    <property type="match status" value="1"/>
</dbReference>
<feature type="active site" evidence="6">
    <location>
        <position position="78"/>
    </location>
</feature>
<dbReference type="InterPro" id="IPR033121">
    <property type="entry name" value="PEPTIDASE_A1"/>
</dbReference>
<feature type="active site" evidence="6">
    <location>
        <position position="270"/>
    </location>
</feature>
<evidence type="ECO:0000256" key="8">
    <source>
        <dbReference type="SAM" id="SignalP"/>
    </source>
</evidence>
<evidence type="ECO:0000256" key="7">
    <source>
        <dbReference type="RuleBase" id="RU000454"/>
    </source>
</evidence>
<evidence type="ECO:0000313" key="10">
    <source>
        <dbReference type="EMBL" id="KAK7736604.1"/>
    </source>
</evidence>
<accession>A0AAN9YDJ4</accession>